<dbReference type="EMBL" id="JACFXV010000063">
    <property type="protein sequence ID" value="MBA5778539.1"/>
    <property type="molecule type" value="Genomic_DNA"/>
</dbReference>
<evidence type="ECO:0000313" key="10">
    <source>
        <dbReference type="EMBL" id="MBA5778539.1"/>
    </source>
</evidence>
<organism evidence="10 11">
    <name type="scientific">Stappia albiluteola</name>
    <dbReference type="NCBI Taxonomy" id="2758565"/>
    <lineage>
        <taxon>Bacteria</taxon>
        <taxon>Pseudomonadati</taxon>
        <taxon>Pseudomonadota</taxon>
        <taxon>Alphaproteobacteria</taxon>
        <taxon>Hyphomicrobiales</taxon>
        <taxon>Stappiaceae</taxon>
        <taxon>Stappia</taxon>
    </lineage>
</organism>
<proteinExistence type="predicted"/>
<comment type="function">
    <text evidence="2">Catalyzes the epimerization of the C3' and C5'positions of dTDP-6-deoxy-D-xylo-4-hexulose, forming dTDP-6-deoxy-L-lyxo-4-hexulose.</text>
</comment>
<dbReference type="PANTHER" id="PTHR21047:SF2">
    <property type="entry name" value="THYMIDINE DIPHOSPHO-4-KETO-RHAMNOSE 3,5-EPIMERASE"/>
    <property type="match status" value="1"/>
</dbReference>
<dbReference type="RefSeq" id="WP_182166924.1">
    <property type="nucleotide sequence ID" value="NZ_JACFXV010000063.1"/>
</dbReference>
<evidence type="ECO:0000256" key="2">
    <source>
        <dbReference type="ARBA" id="ARBA00001997"/>
    </source>
</evidence>
<reference evidence="10 11" key="1">
    <citation type="submission" date="2020-07" db="EMBL/GenBank/DDBJ databases">
        <title>Stappia sp., F7233, whole genome shotgun sequencing project.</title>
        <authorList>
            <person name="Jiang S."/>
            <person name="Liu Z.W."/>
            <person name="Du Z.J."/>
        </authorList>
    </citation>
    <scope>NUCLEOTIDE SEQUENCE [LARGE SCALE GENOMIC DNA]</scope>
    <source>
        <strain evidence="10 11">F7233</strain>
    </source>
</reference>
<dbReference type="Proteomes" id="UP000541109">
    <property type="component" value="Unassembled WGS sequence"/>
</dbReference>
<protein>
    <recommendedName>
        <fullName evidence="4">dTDP-4-dehydrorhamnose 3,5-epimerase</fullName>
        <ecNumber evidence="3">5.1.3.13</ecNumber>
    </recommendedName>
    <alternativeName>
        <fullName evidence="6">Thymidine diphospho-4-keto-rhamnose 3,5-epimerase</fullName>
    </alternativeName>
    <alternativeName>
        <fullName evidence="5">dTDP-4-keto-6-deoxyglucose 3,5-epimerase</fullName>
    </alternativeName>
    <alternativeName>
        <fullName evidence="7">dTDP-6-deoxy-D-xylo-4-hexulose 3,5-epimerase</fullName>
    </alternativeName>
</protein>
<dbReference type="GO" id="GO:0008830">
    <property type="term" value="F:dTDP-4-dehydrorhamnose 3,5-epimerase activity"/>
    <property type="evidence" value="ECO:0007669"/>
    <property type="project" value="UniProtKB-EC"/>
</dbReference>
<accession>A0A839AJ62</accession>
<sequence>MLRFAETQIAGAFLVETDEYRDERGGFSRLYCPEEFKRAGIDFSSTQINLSANPHRHTLRGLHFQPEPHAEAKFVRCLNGAIHDVIVDLRPESSSYLGHQAFELSRENRLGLFVPEGCAHGFLTLREDCDILYQMSRVYEPGYAAGYRYDDPAFAIAWPAPPAVIAQADLDWPAFAP</sequence>
<evidence type="ECO:0000256" key="5">
    <source>
        <dbReference type="ARBA" id="ARBA00029758"/>
    </source>
</evidence>
<evidence type="ECO:0000256" key="9">
    <source>
        <dbReference type="PIRSR" id="PIRSR600888-3"/>
    </source>
</evidence>
<dbReference type="InterPro" id="IPR000888">
    <property type="entry name" value="RmlC-like"/>
</dbReference>
<dbReference type="SUPFAM" id="SSF51182">
    <property type="entry name" value="RmlC-like cupins"/>
    <property type="match status" value="1"/>
</dbReference>
<evidence type="ECO:0000256" key="8">
    <source>
        <dbReference type="PIRSR" id="PIRSR600888-1"/>
    </source>
</evidence>
<dbReference type="EC" id="5.1.3.13" evidence="3"/>
<comment type="catalytic activity">
    <reaction evidence="1">
        <text>dTDP-4-dehydro-6-deoxy-alpha-D-glucose = dTDP-4-dehydro-beta-L-rhamnose</text>
        <dbReference type="Rhea" id="RHEA:16969"/>
        <dbReference type="ChEBI" id="CHEBI:57649"/>
        <dbReference type="ChEBI" id="CHEBI:62830"/>
        <dbReference type="EC" id="5.1.3.13"/>
    </reaction>
</comment>
<dbReference type="Gene3D" id="2.60.120.10">
    <property type="entry name" value="Jelly Rolls"/>
    <property type="match status" value="1"/>
</dbReference>
<dbReference type="InterPro" id="IPR011051">
    <property type="entry name" value="RmlC_Cupin_sf"/>
</dbReference>
<dbReference type="Pfam" id="PF00908">
    <property type="entry name" value="dTDP_sugar_isom"/>
    <property type="match status" value="1"/>
</dbReference>
<dbReference type="AlphaFoldDB" id="A0A839AJ62"/>
<name>A0A839AJ62_9HYPH</name>
<feature type="active site" description="Proton acceptor" evidence="8">
    <location>
        <position position="63"/>
    </location>
</feature>
<gene>
    <name evidence="10" type="ORF">H2509_15530</name>
</gene>
<evidence type="ECO:0000256" key="4">
    <source>
        <dbReference type="ARBA" id="ARBA00019595"/>
    </source>
</evidence>
<dbReference type="GO" id="GO:0019305">
    <property type="term" value="P:dTDP-rhamnose biosynthetic process"/>
    <property type="evidence" value="ECO:0007669"/>
    <property type="project" value="TreeGrafter"/>
</dbReference>
<dbReference type="GO" id="GO:0005829">
    <property type="term" value="C:cytosol"/>
    <property type="evidence" value="ECO:0007669"/>
    <property type="project" value="TreeGrafter"/>
</dbReference>
<evidence type="ECO:0000256" key="1">
    <source>
        <dbReference type="ARBA" id="ARBA00001298"/>
    </source>
</evidence>
<evidence type="ECO:0000256" key="3">
    <source>
        <dbReference type="ARBA" id="ARBA00012098"/>
    </source>
</evidence>
<comment type="caution">
    <text evidence="10">The sequence shown here is derived from an EMBL/GenBank/DDBJ whole genome shotgun (WGS) entry which is preliminary data.</text>
</comment>
<dbReference type="InterPro" id="IPR014710">
    <property type="entry name" value="RmlC-like_jellyroll"/>
</dbReference>
<keyword evidence="11" id="KW-1185">Reference proteome</keyword>
<dbReference type="CDD" id="cd00438">
    <property type="entry name" value="cupin_RmlC"/>
    <property type="match status" value="1"/>
</dbReference>
<evidence type="ECO:0000256" key="6">
    <source>
        <dbReference type="ARBA" id="ARBA00031424"/>
    </source>
</evidence>
<dbReference type="PANTHER" id="PTHR21047">
    <property type="entry name" value="DTDP-6-DEOXY-D-GLUCOSE-3,5 EPIMERASE"/>
    <property type="match status" value="1"/>
</dbReference>
<feature type="active site" description="Proton donor" evidence="8">
    <location>
        <position position="133"/>
    </location>
</feature>
<dbReference type="GO" id="GO:0000271">
    <property type="term" value="P:polysaccharide biosynthetic process"/>
    <property type="evidence" value="ECO:0007669"/>
    <property type="project" value="TreeGrafter"/>
</dbReference>
<evidence type="ECO:0000313" key="11">
    <source>
        <dbReference type="Proteomes" id="UP000541109"/>
    </source>
</evidence>
<evidence type="ECO:0000256" key="7">
    <source>
        <dbReference type="ARBA" id="ARBA00033311"/>
    </source>
</evidence>
<feature type="site" description="Participates in a stacking interaction with the thymidine ring of dTDP-4-oxo-6-deoxyglucose" evidence="9">
    <location>
        <position position="139"/>
    </location>
</feature>